<keyword evidence="1" id="KW-1133">Transmembrane helix</keyword>
<keyword evidence="1" id="KW-0472">Membrane</keyword>
<proteinExistence type="predicted"/>
<evidence type="ECO:0000256" key="1">
    <source>
        <dbReference type="SAM" id="Phobius"/>
    </source>
</evidence>
<dbReference type="AlphaFoldDB" id="A0A9D3WKZ1"/>
<dbReference type="EMBL" id="JAIQCV010000001">
    <property type="protein sequence ID" value="KAH1130311.1"/>
    <property type="molecule type" value="Genomic_DNA"/>
</dbReference>
<feature type="transmembrane region" description="Helical" evidence="1">
    <location>
        <begin position="56"/>
        <end position="78"/>
    </location>
</feature>
<evidence type="ECO:0000313" key="3">
    <source>
        <dbReference type="Proteomes" id="UP000828251"/>
    </source>
</evidence>
<gene>
    <name evidence="2" type="ORF">J1N35_001689</name>
</gene>
<organism evidence="2 3">
    <name type="scientific">Gossypium stocksii</name>
    <dbReference type="NCBI Taxonomy" id="47602"/>
    <lineage>
        <taxon>Eukaryota</taxon>
        <taxon>Viridiplantae</taxon>
        <taxon>Streptophyta</taxon>
        <taxon>Embryophyta</taxon>
        <taxon>Tracheophyta</taxon>
        <taxon>Spermatophyta</taxon>
        <taxon>Magnoliopsida</taxon>
        <taxon>eudicotyledons</taxon>
        <taxon>Gunneridae</taxon>
        <taxon>Pentapetalae</taxon>
        <taxon>rosids</taxon>
        <taxon>malvids</taxon>
        <taxon>Malvales</taxon>
        <taxon>Malvaceae</taxon>
        <taxon>Malvoideae</taxon>
        <taxon>Gossypium</taxon>
    </lineage>
</organism>
<evidence type="ECO:0008006" key="4">
    <source>
        <dbReference type="Google" id="ProtNLM"/>
    </source>
</evidence>
<sequence>MNLVAFDGSHNGGSSGVETEVEECRLVYGVEGELALRNKMMTMKQKMKVIKKEKSMYKILFSCFMLCILHIAIGFFIVSSGKRHMQLSVGNVD</sequence>
<keyword evidence="3" id="KW-1185">Reference proteome</keyword>
<reference evidence="2 3" key="1">
    <citation type="journal article" date="2021" name="Plant Biotechnol. J.">
        <title>Multi-omics assisted identification of the key and species-specific regulatory components of drought-tolerant mechanisms in Gossypium stocksii.</title>
        <authorList>
            <person name="Yu D."/>
            <person name="Ke L."/>
            <person name="Zhang D."/>
            <person name="Wu Y."/>
            <person name="Sun Y."/>
            <person name="Mei J."/>
            <person name="Sun J."/>
            <person name="Sun Y."/>
        </authorList>
    </citation>
    <scope>NUCLEOTIDE SEQUENCE [LARGE SCALE GENOMIC DNA]</scope>
    <source>
        <strain evidence="3">cv. E1</strain>
        <tissue evidence="2">Leaf</tissue>
    </source>
</reference>
<protein>
    <recommendedName>
        <fullName evidence="4">Transmembrane protein</fullName>
    </recommendedName>
</protein>
<name>A0A9D3WKZ1_9ROSI</name>
<keyword evidence="1" id="KW-0812">Transmembrane</keyword>
<dbReference type="Proteomes" id="UP000828251">
    <property type="component" value="Unassembled WGS sequence"/>
</dbReference>
<accession>A0A9D3WKZ1</accession>
<evidence type="ECO:0000313" key="2">
    <source>
        <dbReference type="EMBL" id="KAH1130311.1"/>
    </source>
</evidence>
<comment type="caution">
    <text evidence="2">The sequence shown here is derived from an EMBL/GenBank/DDBJ whole genome shotgun (WGS) entry which is preliminary data.</text>
</comment>